<dbReference type="Pfam" id="PF09365">
    <property type="entry name" value="DUF2461"/>
    <property type="match status" value="1"/>
</dbReference>
<reference evidence="1" key="1">
    <citation type="submission" date="2020-09" db="EMBL/GenBank/DDBJ databases">
        <title>New species isolated from human feces.</title>
        <authorList>
            <person name="Kitahara M."/>
            <person name="Shigeno Y."/>
            <person name="Shime M."/>
            <person name="Matsumoto Y."/>
            <person name="Nakamura S."/>
            <person name="Motooka D."/>
            <person name="Fukuoka S."/>
            <person name="Nishikawa H."/>
            <person name="Benno Y."/>
        </authorList>
    </citation>
    <scope>NUCLEOTIDE SEQUENCE</scope>
    <source>
        <strain evidence="1">MM59</strain>
    </source>
</reference>
<gene>
    <name evidence="1" type="ORF">MM59RIKEN_06980</name>
</gene>
<dbReference type="AlphaFoldDB" id="A0A810Q4Y6"/>
<dbReference type="PANTHER" id="PTHR36452">
    <property type="entry name" value="CHROMOSOME 12, WHOLE GENOME SHOTGUN SEQUENCE"/>
    <property type="match status" value="1"/>
</dbReference>
<evidence type="ECO:0008006" key="3">
    <source>
        <dbReference type="Google" id="ProtNLM"/>
    </source>
</evidence>
<dbReference type="InterPro" id="IPR012808">
    <property type="entry name" value="CHP02453"/>
</dbReference>
<name>A0A810Q4Y6_9FIRM</name>
<dbReference type="Proteomes" id="UP000679848">
    <property type="component" value="Chromosome"/>
</dbReference>
<dbReference type="PIRSF" id="PIRSF028451">
    <property type="entry name" value="UCP028451"/>
    <property type="match status" value="1"/>
</dbReference>
<sequence length="227" mass="27327">MFTGFTDETVDFMWGIRFNNERSWFEAHKQVYLTHFYRPMCDLADEVYEFLRQERPDAGLIRKVTRIYRDARRLHGRGPYKESLWFTVEQPAEQWTSRPAFWFELMPEGWSYGMGYWMPKPVTMAKLRARIDRDPRTMERLTRALGRQREFTLDAENYRRPKSAAPSKLLEPWYQVKSFTISHQEKLTDELFSREIVGRLRSGYAFLLPYYDYFVTLDGDPDPRETP</sequence>
<evidence type="ECO:0000313" key="1">
    <source>
        <dbReference type="EMBL" id="BCK83379.1"/>
    </source>
</evidence>
<accession>A0A810Q4Y6</accession>
<dbReference type="EMBL" id="AP023420">
    <property type="protein sequence ID" value="BCK83379.1"/>
    <property type="molecule type" value="Genomic_DNA"/>
</dbReference>
<evidence type="ECO:0000313" key="2">
    <source>
        <dbReference type="Proteomes" id="UP000679848"/>
    </source>
</evidence>
<dbReference type="KEGG" id="pfaa:MM59RIKEN_06980"/>
<keyword evidence="2" id="KW-1185">Reference proteome</keyword>
<dbReference type="PANTHER" id="PTHR36452:SF1">
    <property type="entry name" value="DUF2461 DOMAIN-CONTAINING PROTEIN"/>
    <property type="match status" value="1"/>
</dbReference>
<dbReference type="InterPro" id="IPR015996">
    <property type="entry name" value="UCP028451"/>
</dbReference>
<protein>
    <recommendedName>
        <fullName evidence="3">DUF2461 domain-containing protein</fullName>
    </recommendedName>
</protein>
<organism evidence="1 2">
    <name type="scientific">Pusillibacter faecalis</name>
    <dbReference type="NCBI Taxonomy" id="2714358"/>
    <lineage>
        <taxon>Bacteria</taxon>
        <taxon>Bacillati</taxon>
        <taxon>Bacillota</taxon>
        <taxon>Clostridia</taxon>
        <taxon>Eubacteriales</taxon>
        <taxon>Oscillospiraceae</taxon>
        <taxon>Pusillibacter</taxon>
    </lineage>
</organism>
<dbReference type="RefSeq" id="WP_187032621.1">
    <property type="nucleotide sequence ID" value="NZ_AP023420.1"/>
</dbReference>
<proteinExistence type="predicted"/>